<dbReference type="Proteomes" id="UP000188298">
    <property type="component" value="Chromosome"/>
</dbReference>
<dbReference type="Gene3D" id="3.40.50.150">
    <property type="entry name" value="Vaccinia Virus protein VP39"/>
    <property type="match status" value="1"/>
</dbReference>
<evidence type="ECO:0000313" key="1">
    <source>
        <dbReference type="EMBL" id="AQQ59892.1"/>
    </source>
</evidence>
<dbReference type="RefSeq" id="WP_077388828.1">
    <property type="nucleotide sequence ID" value="NZ_CP019645.1"/>
</dbReference>
<evidence type="ECO:0000313" key="2">
    <source>
        <dbReference type="Proteomes" id="UP000188298"/>
    </source>
</evidence>
<protein>
    <submittedName>
        <fullName evidence="1">Uncharacterized protein</fullName>
    </submittedName>
</protein>
<accession>A0A1Q2LIZ0</accession>
<dbReference type="KEGG" id="hbl:XJ32_07120"/>
<proteinExistence type="predicted"/>
<sequence length="185" mass="21693">MKYRGKKPHNVWASYIDTYTPKDGVFLVPFCGSGMSALESLRLKRKTLAFDINPLSSFLLKIYTTHFDFNAFKKEALKIIDNVRKDSIYQKLWAYDGEFHNFKYYDGEIYEICKVDKNIYYEATQKDLKSLKFADSINLQDLGLNFIDEPFLDSDSFSANFIKQIGGNNFKYMDKTQFNYSIFNL</sequence>
<gene>
    <name evidence="1" type="ORF">XJ32_07120</name>
</gene>
<dbReference type="SUPFAM" id="SSF53335">
    <property type="entry name" value="S-adenosyl-L-methionine-dependent methyltransferases"/>
    <property type="match status" value="1"/>
</dbReference>
<dbReference type="AlphaFoldDB" id="A0A1Q2LIZ0"/>
<dbReference type="EMBL" id="CP019645">
    <property type="protein sequence ID" value="AQQ59892.1"/>
    <property type="molecule type" value="Genomic_DNA"/>
</dbReference>
<name>A0A1Q2LIZ0_9HELI</name>
<dbReference type="InterPro" id="IPR029063">
    <property type="entry name" value="SAM-dependent_MTases_sf"/>
</dbReference>
<organism evidence="1 2">
    <name type="scientific">Helicobacter bilis</name>
    <dbReference type="NCBI Taxonomy" id="37372"/>
    <lineage>
        <taxon>Bacteria</taxon>
        <taxon>Pseudomonadati</taxon>
        <taxon>Campylobacterota</taxon>
        <taxon>Epsilonproteobacteria</taxon>
        <taxon>Campylobacterales</taxon>
        <taxon>Helicobacteraceae</taxon>
        <taxon>Helicobacter</taxon>
    </lineage>
</organism>
<reference evidence="1 2" key="1">
    <citation type="submission" date="2017-02" db="EMBL/GenBank/DDBJ databases">
        <title>Whole genome sequencing of Helicobacter bilis strain AAQJH.</title>
        <authorList>
            <person name="Conlan S."/>
            <person name="Thomas P.J."/>
            <person name="Mullikin J."/>
            <person name="Palmore T.N."/>
            <person name="Frank K.M."/>
            <person name="Segre J.A."/>
        </authorList>
    </citation>
    <scope>NUCLEOTIDE SEQUENCE [LARGE SCALE GENOMIC DNA]</scope>
    <source>
        <strain evidence="1 2">AAQJH</strain>
    </source>
</reference>